<protein>
    <recommendedName>
        <fullName evidence="5">Tyrosine-protein phosphatase</fullName>
        <ecNumber evidence="5">3.1.3.48</ecNumber>
    </recommendedName>
</protein>
<evidence type="ECO:0000256" key="4">
    <source>
        <dbReference type="ARBA" id="ARBA00051722"/>
    </source>
</evidence>
<evidence type="ECO:0000256" key="5">
    <source>
        <dbReference type="PIRNR" id="PIRNR016557"/>
    </source>
</evidence>
<keyword evidence="2 5" id="KW-0378">Hydrolase</keyword>
<evidence type="ECO:0000256" key="1">
    <source>
        <dbReference type="ARBA" id="ARBA00005750"/>
    </source>
</evidence>
<gene>
    <name evidence="6" type="ORF">HLI_15160</name>
</gene>
<comment type="catalytic activity">
    <reaction evidence="4 5">
        <text>O-phospho-L-tyrosyl-[protein] + H2O = L-tyrosyl-[protein] + phosphate</text>
        <dbReference type="Rhea" id="RHEA:10684"/>
        <dbReference type="Rhea" id="RHEA-COMP:10136"/>
        <dbReference type="Rhea" id="RHEA-COMP:20101"/>
        <dbReference type="ChEBI" id="CHEBI:15377"/>
        <dbReference type="ChEBI" id="CHEBI:43474"/>
        <dbReference type="ChEBI" id="CHEBI:46858"/>
        <dbReference type="ChEBI" id="CHEBI:61978"/>
        <dbReference type="EC" id="3.1.3.48"/>
    </reaction>
</comment>
<dbReference type="InterPro" id="IPR016667">
    <property type="entry name" value="Caps_polysacc_synth_CpsB/CapC"/>
</dbReference>
<dbReference type="KEGG" id="hli:HLI_15160"/>
<dbReference type="OrthoDB" id="9788539at2"/>
<evidence type="ECO:0000256" key="3">
    <source>
        <dbReference type="ARBA" id="ARBA00022912"/>
    </source>
</evidence>
<dbReference type="EMBL" id="CP026118">
    <property type="protein sequence ID" value="QAS53442.1"/>
    <property type="molecule type" value="Genomic_DNA"/>
</dbReference>
<evidence type="ECO:0000313" key="7">
    <source>
        <dbReference type="Proteomes" id="UP000287756"/>
    </source>
</evidence>
<dbReference type="GO" id="GO:0030145">
    <property type="term" value="F:manganese ion binding"/>
    <property type="evidence" value="ECO:0007669"/>
    <property type="project" value="UniProtKB-UniRule"/>
</dbReference>
<sequence>MIDIHSHILPGIDDGAQTIEDSIVMARAAVEDGIHTIIATPHHQNGRYINGKQEILPLVEDLNNHLENHNIPLTVLPGQESRIHGEMIEGLHENEVLTLNANENGYVFVEFPSNHVPRYAKQMLFDIQVDGYQPIIVHPERNTQLIQESNLLLEMVEKGTYTQVTAASVTGRFGKKIKKFTHQLIESNLTHLIASDAHNTTSRGFCLSEAFEEVDKEFGPEIVDLFLENSEAVVSGAALISDQPQPIKRKKLLGIFG</sequence>
<organism evidence="6 7">
    <name type="scientific">Halobacillus litoralis</name>
    <dbReference type="NCBI Taxonomy" id="45668"/>
    <lineage>
        <taxon>Bacteria</taxon>
        <taxon>Bacillati</taxon>
        <taxon>Bacillota</taxon>
        <taxon>Bacilli</taxon>
        <taxon>Bacillales</taxon>
        <taxon>Bacillaceae</taxon>
        <taxon>Halobacillus</taxon>
    </lineage>
</organism>
<reference evidence="6 7" key="1">
    <citation type="submission" date="2018-01" db="EMBL/GenBank/DDBJ databases">
        <title>The whole genome sequencing and assembly of Halobacillus litoralis ERB031 strain.</title>
        <authorList>
            <person name="Lee S.-J."/>
            <person name="Park M.-K."/>
            <person name="Kim J.-Y."/>
            <person name="Lee Y.-J."/>
            <person name="Yi H."/>
            <person name="Bahn Y.-S."/>
            <person name="Kim J.F."/>
            <person name="Lee D.-W."/>
        </authorList>
    </citation>
    <scope>NUCLEOTIDE SEQUENCE [LARGE SCALE GENOMIC DNA]</scope>
    <source>
        <strain evidence="6 7">ERB 031</strain>
    </source>
</reference>
<dbReference type="PANTHER" id="PTHR39181">
    <property type="entry name" value="TYROSINE-PROTEIN PHOSPHATASE YWQE"/>
    <property type="match status" value="1"/>
</dbReference>
<name>A0A410MFC7_9BACI</name>
<dbReference type="RefSeq" id="WP_128525716.1">
    <property type="nucleotide sequence ID" value="NZ_CP026118.1"/>
</dbReference>
<dbReference type="PIRSF" id="PIRSF016557">
    <property type="entry name" value="Caps_synth_CpsB"/>
    <property type="match status" value="1"/>
</dbReference>
<keyword evidence="3 5" id="KW-0904">Protein phosphatase</keyword>
<dbReference type="GO" id="GO:0004725">
    <property type="term" value="F:protein tyrosine phosphatase activity"/>
    <property type="evidence" value="ECO:0007669"/>
    <property type="project" value="UniProtKB-UniRule"/>
</dbReference>
<dbReference type="InterPro" id="IPR016195">
    <property type="entry name" value="Pol/histidinol_Pase-like"/>
</dbReference>
<accession>A0A410MFC7</accession>
<dbReference type="Proteomes" id="UP000287756">
    <property type="component" value="Chromosome"/>
</dbReference>
<proteinExistence type="inferred from homology"/>
<dbReference type="PANTHER" id="PTHR39181:SF1">
    <property type="entry name" value="TYROSINE-PROTEIN PHOSPHATASE YWQE"/>
    <property type="match status" value="1"/>
</dbReference>
<dbReference type="SUPFAM" id="SSF89550">
    <property type="entry name" value="PHP domain-like"/>
    <property type="match status" value="1"/>
</dbReference>
<dbReference type="Pfam" id="PF19567">
    <property type="entry name" value="CpsB_CapC"/>
    <property type="match status" value="1"/>
</dbReference>
<dbReference type="AlphaFoldDB" id="A0A410MFC7"/>
<dbReference type="EC" id="3.1.3.48" evidence="5"/>
<evidence type="ECO:0000313" key="6">
    <source>
        <dbReference type="EMBL" id="QAS53442.1"/>
    </source>
</evidence>
<comment type="similarity">
    <text evidence="1 5">Belongs to the metallo-dependent hydrolases superfamily. CpsB/CapC family.</text>
</comment>
<dbReference type="Gene3D" id="3.20.20.140">
    <property type="entry name" value="Metal-dependent hydrolases"/>
    <property type="match status" value="1"/>
</dbReference>
<evidence type="ECO:0000256" key="2">
    <source>
        <dbReference type="ARBA" id="ARBA00022801"/>
    </source>
</evidence>